<evidence type="ECO:0000256" key="13">
    <source>
        <dbReference type="ARBA" id="ARBA00022932"/>
    </source>
</evidence>
<keyword evidence="13" id="KW-0808">Transferase</keyword>
<dbReference type="GO" id="GO:0004519">
    <property type="term" value="F:endonuclease activity"/>
    <property type="evidence" value="ECO:0007669"/>
    <property type="project" value="UniProtKB-KW"/>
</dbReference>
<evidence type="ECO:0000256" key="6">
    <source>
        <dbReference type="ARBA" id="ARBA00022741"/>
    </source>
</evidence>
<dbReference type="GO" id="GO:0006508">
    <property type="term" value="P:proteolysis"/>
    <property type="evidence" value="ECO:0007669"/>
    <property type="project" value="UniProtKB-KW"/>
</dbReference>
<feature type="domain" description="Retrovirus-related Pol polyprotein from transposon TNT 1-94-like beta-barrel" evidence="16">
    <location>
        <begin position="66"/>
        <end position="151"/>
    </location>
</feature>
<comment type="caution">
    <text evidence="17">The sequence shown here is derived from an EMBL/GenBank/DDBJ whole genome shotgun (WGS) entry which is preliminary data.</text>
</comment>
<evidence type="ECO:0000256" key="10">
    <source>
        <dbReference type="ARBA" id="ARBA00022842"/>
    </source>
</evidence>
<keyword evidence="6" id="KW-0547">Nucleotide-binding</keyword>
<evidence type="ECO:0000256" key="3">
    <source>
        <dbReference type="ARBA" id="ARBA00022695"/>
    </source>
</evidence>
<dbReference type="PANTHER" id="PTHR42648">
    <property type="entry name" value="TRANSPOSASE, PUTATIVE-RELATED"/>
    <property type="match status" value="1"/>
</dbReference>
<keyword evidence="10" id="KW-0460">Magnesium</keyword>
<keyword evidence="18" id="KW-1185">Reference proteome</keyword>
<evidence type="ECO:0000256" key="1">
    <source>
        <dbReference type="ARBA" id="ARBA00002180"/>
    </source>
</evidence>
<keyword evidence="13" id="KW-0239">DNA-directed DNA polymerase</keyword>
<dbReference type="AlphaFoldDB" id="A0A8H5HQI5"/>
<keyword evidence="14" id="KW-0233">DNA recombination</keyword>
<dbReference type="InterPro" id="IPR039537">
    <property type="entry name" value="Retrotran_Ty1/copia-like"/>
</dbReference>
<keyword evidence="7" id="KW-0255">Endonuclease</keyword>
<dbReference type="EMBL" id="JAACJN010000032">
    <property type="protein sequence ID" value="KAF5387409.1"/>
    <property type="molecule type" value="Genomic_DNA"/>
</dbReference>
<keyword evidence="2" id="KW-0645">Protease</keyword>
<reference evidence="17 18" key="1">
    <citation type="journal article" date="2020" name="ISME J.">
        <title>Uncovering the hidden diversity of litter-decomposition mechanisms in mushroom-forming fungi.</title>
        <authorList>
            <person name="Floudas D."/>
            <person name="Bentzer J."/>
            <person name="Ahren D."/>
            <person name="Johansson T."/>
            <person name="Persson P."/>
            <person name="Tunlid A."/>
        </authorList>
    </citation>
    <scope>NUCLEOTIDE SEQUENCE [LARGE SCALE GENOMIC DNA]</scope>
    <source>
        <strain evidence="17 18">CBS 406.79</strain>
    </source>
</reference>
<evidence type="ECO:0008006" key="19">
    <source>
        <dbReference type="Google" id="ProtNLM"/>
    </source>
</evidence>
<evidence type="ECO:0000259" key="15">
    <source>
        <dbReference type="Pfam" id="PF13976"/>
    </source>
</evidence>
<evidence type="ECO:0000256" key="5">
    <source>
        <dbReference type="ARBA" id="ARBA00022723"/>
    </source>
</evidence>
<dbReference type="GO" id="GO:0006310">
    <property type="term" value="P:DNA recombination"/>
    <property type="evidence" value="ECO:0007669"/>
    <property type="project" value="UniProtKB-KW"/>
</dbReference>
<feature type="domain" description="GAG-pre-integrase" evidence="15">
    <location>
        <begin position="191"/>
        <end position="248"/>
    </location>
</feature>
<dbReference type="PANTHER" id="PTHR42648:SF11">
    <property type="entry name" value="TRANSPOSON TY4-P GAG-POL POLYPROTEIN"/>
    <property type="match status" value="1"/>
</dbReference>
<evidence type="ECO:0000259" key="16">
    <source>
        <dbReference type="Pfam" id="PF22936"/>
    </source>
</evidence>
<keyword evidence="3" id="KW-0548">Nucleotidyltransferase</keyword>
<protein>
    <recommendedName>
        <fullName evidence="19">GAG-pre-integrase domain-containing protein</fullName>
    </recommendedName>
</protein>
<organism evidence="17 18">
    <name type="scientific">Collybiopsis confluens</name>
    <dbReference type="NCBI Taxonomy" id="2823264"/>
    <lineage>
        <taxon>Eukaryota</taxon>
        <taxon>Fungi</taxon>
        <taxon>Dikarya</taxon>
        <taxon>Basidiomycota</taxon>
        <taxon>Agaricomycotina</taxon>
        <taxon>Agaricomycetes</taxon>
        <taxon>Agaricomycetidae</taxon>
        <taxon>Agaricales</taxon>
        <taxon>Marasmiineae</taxon>
        <taxon>Omphalotaceae</taxon>
        <taxon>Collybiopsis</taxon>
    </lineage>
</organism>
<dbReference type="Proteomes" id="UP000518752">
    <property type="component" value="Unassembled WGS sequence"/>
</dbReference>
<dbReference type="GO" id="GO:0003887">
    <property type="term" value="F:DNA-directed DNA polymerase activity"/>
    <property type="evidence" value="ECO:0007669"/>
    <property type="project" value="UniProtKB-KW"/>
</dbReference>
<gene>
    <name evidence="17" type="ORF">D9757_007833</name>
</gene>
<dbReference type="GO" id="GO:0015074">
    <property type="term" value="P:DNA integration"/>
    <property type="evidence" value="ECO:0007669"/>
    <property type="project" value="UniProtKB-KW"/>
</dbReference>
<sequence length="329" mass="35995">MPTLTPDANLARQIPPVLGNVEIRSAGGSGDVYSDLPLQLEHVKSSADCIVCQSNANSRESTARTFIDSGASEHCWAERGDFTSFKEVRGTYGSSAIAGDAGKFEIQGVGTVEFGTRAGGVYRTIRLEGVKYTPSFGHNLISLSALDRRGFMGSWGRGTLSVGKPGGTIILEGVGKGRMYEVQTIEPPTKANSARSHEKAVDIGTWHRRLAHVSIPRILRMASKNLVDGLHIKSKKVLGMCEACLYGKATRRPFDEKVVHETEVLERVHLDLFGPARTRSRGGAEYMMLCTDGGSAMRVPYFLPDKRANTMLKEFHRYRAMVLATVLNY</sequence>
<evidence type="ECO:0000256" key="9">
    <source>
        <dbReference type="ARBA" id="ARBA00022840"/>
    </source>
</evidence>
<dbReference type="GO" id="GO:0008233">
    <property type="term" value="F:peptidase activity"/>
    <property type="evidence" value="ECO:0007669"/>
    <property type="project" value="UniProtKB-KW"/>
</dbReference>
<evidence type="ECO:0000256" key="7">
    <source>
        <dbReference type="ARBA" id="ARBA00022759"/>
    </source>
</evidence>
<name>A0A8H5HQI5_9AGAR</name>
<evidence type="ECO:0000256" key="14">
    <source>
        <dbReference type="ARBA" id="ARBA00023172"/>
    </source>
</evidence>
<proteinExistence type="predicted"/>
<evidence type="ECO:0000313" key="17">
    <source>
        <dbReference type="EMBL" id="KAF5387409.1"/>
    </source>
</evidence>
<evidence type="ECO:0000313" key="18">
    <source>
        <dbReference type="Proteomes" id="UP000518752"/>
    </source>
</evidence>
<evidence type="ECO:0000256" key="8">
    <source>
        <dbReference type="ARBA" id="ARBA00022801"/>
    </source>
</evidence>
<evidence type="ECO:0000256" key="2">
    <source>
        <dbReference type="ARBA" id="ARBA00022670"/>
    </source>
</evidence>
<dbReference type="GO" id="GO:0046872">
    <property type="term" value="F:metal ion binding"/>
    <property type="evidence" value="ECO:0007669"/>
    <property type="project" value="UniProtKB-KW"/>
</dbReference>
<dbReference type="OrthoDB" id="7691805at2759"/>
<keyword evidence="4" id="KW-0540">Nuclease</keyword>
<accession>A0A8H5HQI5</accession>
<keyword evidence="12" id="KW-0695">RNA-directed DNA polymerase</keyword>
<dbReference type="GO" id="GO:0005524">
    <property type="term" value="F:ATP binding"/>
    <property type="evidence" value="ECO:0007669"/>
    <property type="project" value="UniProtKB-KW"/>
</dbReference>
<keyword evidence="5" id="KW-0479">Metal-binding</keyword>
<dbReference type="InterPro" id="IPR025724">
    <property type="entry name" value="GAG-pre-integrase_dom"/>
</dbReference>
<comment type="function">
    <text evidence="1">The aspartyl protease (PR) mediates the proteolytic cleavages of the Gag and Gag-Pol polyproteins after assembly of the VLP.</text>
</comment>
<dbReference type="Pfam" id="PF22936">
    <property type="entry name" value="Pol_BBD"/>
    <property type="match status" value="1"/>
</dbReference>
<keyword evidence="9" id="KW-0067">ATP-binding</keyword>
<evidence type="ECO:0000256" key="12">
    <source>
        <dbReference type="ARBA" id="ARBA00022918"/>
    </source>
</evidence>
<keyword evidence="11" id="KW-0229">DNA integration</keyword>
<dbReference type="InterPro" id="IPR054722">
    <property type="entry name" value="PolX-like_BBD"/>
</dbReference>
<evidence type="ECO:0000256" key="11">
    <source>
        <dbReference type="ARBA" id="ARBA00022908"/>
    </source>
</evidence>
<dbReference type="Pfam" id="PF13976">
    <property type="entry name" value="gag_pre-integrs"/>
    <property type="match status" value="1"/>
</dbReference>
<evidence type="ECO:0000256" key="4">
    <source>
        <dbReference type="ARBA" id="ARBA00022722"/>
    </source>
</evidence>
<keyword evidence="8" id="KW-0378">Hydrolase</keyword>
<dbReference type="GO" id="GO:0003964">
    <property type="term" value="F:RNA-directed DNA polymerase activity"/>
    <property type="evidence" value="ECO:0007669"/>
    <property type="project" value="UniProtKB-KW"/>
</dbReference>